<dbReference type="InterPro" id="IPR001451">
    <property type="entry name" value="Hexapep"/>
</dbReference>
<dbReference type="PANTHER" id="PTHR43300">
    <property type="entry name" value="ACETYLTRANSFERASE"/>
    <property type="match status" value="1"/>
</dbReference>
<gene>
    <name evidence="3" type="ORF">NX780_07985</name>
</gene>
<dbReference type="InterPro" id="IPR041561">
    <property type="entry name" value="PglD_N"/>
</dbReference>
<evidence type="ECO:0000313" key="3">
    <source>
        <dbReference type="EMBL" id="MCS0596289.1"/>
    </source>
</evidence>
<keyword evidence="4" id="KW-1185">Reference proteome</keyword>
<dbReference type="SUPFAM" id="SSF51161">
    <property type="entry name" value="Trimeric LpxA-like enzymes"/>
    <property type="match status" value="1"/>
</dbReference>
<proteinExistence type="inferred from homology"/>
<dbReference type="RefSeq" id="WP_258827333.1">
    <property type="nucleotide sequence ID" value="NZ_JANUHA010000004.1"/>
</dbReference>
<evidence type="ECO:0000313" key="4">
    <source>
        <dbReference type="Proteomes" id="UP001206572"/>
    </source>
</evidence>
<dbReference type="Proteomes" id="UP001206572">
    <property type="component" value="Unassembled WGS sequence"/>
</dbReference>
<dbReference type="Gene3D" id="2.160.10.10">
    <property type="entry name" value="Hexapeptide repeat proteins"/>
    <property type="match status" value="1"/>
</dbReference>
<dbReference type="InterPro" id="IPR050179">
    <property type="entry name" value="Trans_hexapeptide_repeat"/>
</dbReference>
<comment type="caution">
    <text evidence="3">The sequence shown here is derived from an EMBL/GenBank/DDBJ whole genome shotgun (WGS) entry which is preliminary data.</text>
</comment>
<sequence>MQLLIYGSKEFSETVMELAEDCGYRVAGLIDDFSQADNVLGTLDRVKQTHPPSNFQIAIAIGYGNLAARWQVWERVTSAGYIAPPLVHPRAYVAKSATLGAGAMVMAGAVVDVRASLGNIAVIWPGACINHDATVGENCFVSPNATLCGYVGLGAHSFVGAGAAIVDHCVVPPRTRIKMLERYTGAGA</sequence>
<feature type="domain" description="PglD N-terminal" evidence="2">
    <location>
        <begin position="2"/>
        <end position="75"/>
    </location>
</feature>
<protein>
    <recommendedName>
        <fullName evidence="2">PglD N-terminal domain-containing protein</fullName>
    </recommendedName>
</protein>
<name>A0ABT2AJ72_9BURK</name>
<dbReference type="EMBL" id="JANUHA010000004">
    <property type="protein sequence ID" value="MCS0596289.1"/>
    <property type="molecule type" value="Genomic_DNA"/>
</dbReference>
<dbReference type="Gene3D" id="3.40.50.20">
    <property type="match status" value="1"/>
</dbReference>
<dbReference type="Pfam" id="PF00132">
    <property type="entry name" value="Hexapep"/>
    <property type="match status" value="1"/>
</dbReference>
<evidence type="ECO:0000259" key="2">
    <source>
        <dbReference type="Pfam" id="PF17836"/>
    </source>
</evidence>
<reference evidence="3 4" key="1">
    <citation type="submission" date="2022-08" db="EMBL/GenBank/DDBJ databases">
        <title>Reclassification of Massilia species as members of the genera Telluria, Duganella, Pseudoduganella, Mokoshia gen. nov. and Zemynaea gen. nov. using orthogonal and non-orthogonal genome-based approaches.</title>
        <authorList>
            <person name="Bowman J.P."/>
        </authorList>
    </citation>
    <scope>NUCLEOTIDE SEQUENCE [LARGE SCALE GENOMIC DNA]</scope>
    <source>
        <strain evidence="3 4">JCM 31661</strain>
    </source>
</reference>
<dbReference type="Pfam" id="PF17836">
    <property type="entry name" value="PglD_N"/>
    <property type="match status" value="1"/>
</dbReference>
<dbReference type="PANTHER" id="PTHR43300:SF7">
    <property type="entry name" value="UDP-N-ACETYLBACILLOSAMINE N-ACETYLTRANSFERASE"/>
    <property type="match status" value="1"/>
</dbReference>
<dbReference type="InterPro" id="IPR011004">
    <property type="entry name" value="Trimer_LpxA-like_sf"/>
</dbReference>
<comment type="similarity">
    <text evidence="1">Belongs to the transferase hexapeptide repeat family.</text>
</comment>
<evidence type="ECO:0000256" key="1">
    <source>
        <dbReference type="ARBA" id="ARBA00007274"/>
    </source>
</evidence>
<organism evidence="3 4">
    <name type="scientific">Massilia agri</name>
    <dbReference type="NCBI Taxonomy" id="1886785"/>
    <lineage>
        <taxon>Bacteria</taxon>
        <taxon>Pseudomonadati</taxon>
        <taxon>Pseudomonadota</taxon>
        <taxon>Betaproteobacteria</taxon>
        <taxon>Burkholderiales</taxon>
        <taxon>Oxalobacteraceae</taxon>
        <taxon>Telluria group</taxon>
        <taxon>Massilia</taxon>
    </lineage>
</organism>
<accession>A0ABT2AJ72</accession>